<name>A0A7Z0CR95_9ACTN</name>
<evidence type="ECO:0000313" key="3">
    <source>
        <dbReference type="Proteomes" id="UP000562045"/>
    </source>
</evidence>
<feature type="region of interest" description="Disordered" evidence="1">
    <location>
        <begin position="13"/>
        <end position="44"/>
    </location>
</feature>
<organism evidence="2 3">
    <name type="scientific">Nocardioides aromaticivorans</name>
    <dbReference type="NCBI Taxonomy" id="200618"/>
    <lineage>
        <taxon>Bacteria</taxon>
        <taxon>Bacillati</taxon>
        <taxon>Actinomycetota</taxon>
        <taxon>Actinomycetes</taxon>
        <taxon>Propionibacteriales</taxon>
        <taxon>Nocardioidaceae</taxon>
        <taxon>Nocardioides</taxon>
    </lineage>
</organism>
<gene>
    <name evidence="2" type="ORF">BJ993_004722</name>
</gene>
<dbReference type="AlphaFoldDB" id="A0A7Z0CR95"/>
<evidence type="ECO:0000256" key="1">
    <source>
        <dbReference type="SAM" id="MobiDB-lite"/>
    </source>
</evidence>
<comment type="caution">
    <text evidence="2">The sequence shown here is derived from an EMBL/GenBank/DDBJ whole genome shotgun (WGS) entry which is preliminary data.</text>
</comment>
<proteinExistence type="predicted"/>
<dbReference type="EMBL" id="JACBZM010000001">
    <property type="protein sequence ID" value="NYI47642.1"/>
    <property type="molecule type" value="Genomic_DNA"/>
</dbReference>
<sequence>MALLVLAWGCSASERDDPPRAETQGSTDAGVPSAATATTTGANDVTPKTTVVACRIDNGLPVAEVEVTNTTGLAAAFSVEVQFESESTVLGTGTEFTAELKAGQRQKIRMGNMQGDAEAVDSCNVLAVTVLD</sequence>
<evidence type="ECO:0000313" key="2">
    <source>
        <dbReference type="EMBL" id="NYI47642.1"/>
    </source>
</evidence>
<dbReference type="Proteomes" id="UP000562045">
    <property type="component" value="Unassembled WGS sequence"/>
</dbReference>
<dbReference type="RefSeq" id="WP_179651680.1">
    <property type="nucleotide sequence ID" value="NZ_JACBZM010000001.1"/>
</dbReference>
<protein>
    <submittedName>
        <fullName evidence="2">Uncharacterized protein</fullName>
    </submittedName>
</protein>
<accession>A0A7Z0CR95</accession>
<reference evidence="2 3" key="1">
    <citation type="submission" date="2020-07" db="EMBL/GenBank/DDBJ databases">
        <title>Sequencing the genomes of 1000 actinobacteria strains.</title>
        <authorList>
            <person name="Klenk H.-P."/>
        </authorList>
    </citation>
    <scope>NUCLEOTIDE SEQUENCE [LARGE SCALE GENOMIC DNA]</scope>
    <source>
        <strain evidence="2 3">DSM 15131</strain>
    </source>
</reference>
<feature type="compositionally biased region" description="Polar residues" evidence="1">
    <location>
        <begin position="35"/>
        <end position="44"/>
    </location>
</feature>